<organism evidence="3 4">
    <name type="scientific">Nocardia uniformis</name>
    <dbReference type="NCBI Taxonomy" id="53432"/>
    <lineage>
        <taxon>Bacteria</taxon>
        <taxon>Bacillati</taxon>
        <taxon>Actinomycetota</taxon>
        <taxon>Actinomycetes</taxon>
        <taxon>Mycobacteriales</taxon>
        <taxon>Nocardiaceae</taxon>
        <taxon>Nocardia</taxon>
    </lineage>
</organism>
<protein>
    <submittedName>
        <fullName evidence="3">HNH endonuclease</fullName>
    </submittedName>
</protein>
<keyword evidence="1" id="KW-0472">Membrane</keyword>
<evidence type="ECO:0000256" key="1">
    <source>
        <dbReference type="SAM" id="Phobius"/>
    </source>
</evidence>
<dbReference type="InterPro" id="IPR003615">
    <property type="entry name" value="HNH_nuc"/>
</dbReference>
<keyword evidence="3" id="KW-0378">Hydrolase</keyword>
<proteinExistence type="predicted"/>
<keyword evidence="4" id="KW-1185">Reference proteome</keyword>
<comment type="caution">
    <text evidence="3">The sequence shown here is derived from an EMBL/GenBank/DDBJ whole genome shotgun (WGS) entry which is preliminary data.</text>
</comment>
<dbReference type="Pfam" id="PF13391">
    <property type="entry name" value="HNH_2"/>
    <property type="match status" value="1"/>
</dbReference>
<name>A0A849C7W4_9NOCA</name>
<reference evidence="3 4" key="1">
    <citation type="submission" date="2020-05" db="EMBL/GenBank/DDBJ databases">
        <title>MicrobeNet Type strains.</title>
        <authorList>
            <person name="Nicholson A.C."/>
        </authorList>
    </citation>
    <scope>NUCLEOTIDE SEQUENCE [LARGE SCALE GENOMIC DNA]</scope>
    <source>
        <strain evidence="3 4">JCM 3224</strain>
    </source>
</reference>
<evidence type="ECO:0000259" key="2">
    <source>
        <dbReference type="Pfam" id="PF13391"/>
    </source>
</evidence>
<feature type="transmembrane region" description="Helical" evidence="1">
    <location>
        <begin position="162"/>
        <end position="182"/>
    </location>
</feature>
<feature type="domain" description="HNH nuclease" evidence="2">
    <location>
        <begin position="19"/>
        <end position="82"/>
    </location>
</feature>
<dbReference type="Proteomes" id="UP000586827">
    <property type="component" value="Unassembled WGS sequence"/>
</dbReference>
<evidence type="ECO:0000313" key="3">
    <source>
        <dbReference type="EMBL" id="NNH72470.1"/>
    </source>
</evidence>
<keyword evidence="3" id="KW-0540">Nuclease</keyword>
<keyword evidence="1" id="KW-0812">Transmembrane</keyword>
<dbReference type="CDD" id="cd00085">
    <property type="entry name" value="HNHc"/>
    <property type="match status" value="1"/>
</dbReference>
<dbReference type="RefSeq" id="WP_067519288.1">
    <property type="nucleotide sequence ID" value="NZ_JABELX010000007.1"/>
</dbReference>
<evidence type="ECO:0000313" key="4">
    <source>
        <dbReference type="Proteomes" id="UP000586827"/>
    </source>
</evidence>
<keyword evidence="1" id="KW-1133">Transmembrane helix</keyword>
<dbReference type="EMBL" id="JABELX010000007">
    <property type="protein sequence ID" value="NNH72470.1"/>
    <property type="molecule type" value="Genomic_DNA"/>
</dbReference>
<sequence>MTVEARDRKILWARSHNACAICRQPLVLNATETDRESVVGDEAHIVAQSGGGPRAGLIPVSELDKYDNLILLCKVHHKQVDDQPMFFTAERLRRLKADHEQWAAQKFEAPATEDIRQSNNRTAGVGVKVSGRDAAAIDWDPQQSARGNPTGGYVTFEGHQGIYWVLVGILLLMAALAATGVIVGDAAWRIACVVFIAIDVALIIGFWGLAMQPVRLEVGVAGVQTFFPKNSAWMPWDLIDRIDVTRIDGNLGLAAWSRHADAYPTAGEEGMGAHYVPSLGAVTLCPLGPLRAGRREVVRALQFYGQNRCA</sequence>
<gene>
    <name evidence="3" type="ORF">HLB23_21855</name>
</gene>
<feature type="transmembrane region" description="Helical" evidence="1">
    <location>
        <begin position="188"/>
        <end position="209"/>
    </location>
</feature>
<dbReference type="AlphaFoldDB" id="A0A849C7W4"/>
<keyword evidence="3" id="KW-0255">Endonuclease</keyword>
<dbReference type="GO" id="GO:0004519">
    <property type="term" value="F:endonuclease activity"/>
    <property type="evidence" value="ECO:0007669"/>
    <property type="project" value="UniProtKB-KW"/>
</dbReference>
<accession>A0A849C7W4</accession>